<dbReference type="InterPro" id="IPR027387">
    <property type="entry name" value="Cytb/b6-like_sf"/>
</dbReference>
<evidence type="ECO:0000256" key="2">
    <source>
        <dbReference type="ARBA" id="ARBA00022448"/>
    </source>
</evidence>
<evidence type="ECO:0000256" key="7">
    <source>
        <dbReference type="ARBA" id="ARBA00022982"/>
    </source>
</evidence>
<dbReference type="Pfam" id="PF00032">
    <property type="entry name" value="Cytochrom_B_C"/>
    <property type="match status" value="1"/>
</dbReference>
<evidence type="ECO:0000256" key="5">
    <source>
        <dbReference type="ARBA" id="ARBA00022692"/>
    </source>
</evidence>
<protein>
    <submittedName>
        <fullName evidence="14">Cytochrome b/b6, n-terminal</fullName>
    </submittedName>
</protein>
<feature type="domain" description="Cytochrome b/b6 N-terminal region profile" evidence="12">
    <location>
        <begin position="5"/>
        <end position="222"/>
    </location>
</feature>
<evidence type="ECO:0000313" key="14">
    <source>
        <dbReference type="EMBL" id="KUG25334.1"/>
    </source>
</evidence>
<keyword evidence="4" id="KW-0679">Respiratory chain</keyword>
<evidence type="ECO:0000256" key="11">
    <source>
        <dbReference type="SAM" id="Phobius"/>
    </source>
</evidence>
<dbReference type="Gene3D" id="1.20.810.10">
    <property type="entry name" value="Cytochrome Bc1 Complex, Chain C"/>
    <property type="match status" value="1"/>
</dbReference>
<dbReference type="SUPFAM" id="SSF81648">
    <property type="entry name" value="a domain/subunit of cytochrome bc1 complex (Ubiquinol-cytochrome c reductase)"/>
    <property type="match status" value="1"/>
</dbReference>
<evidence type="ECO:0000256" key="4">
    <source>
        <dbReference type="ARBA" id="ARBA00022660"/>
    </source>
</evidence>
<evidence type="ECO:0000256" key="10">
    <source>
        <dbReference type="ARBA" id="ARBA00023136"/>
    </source>
</evidence>
<dbReference type="InterPro" id="IPR005797">
    <property type="entry name" value="Cyt_b/b6_N"/>
</dbReference>
<dbReference type="AlphaFoldDB" id="A0A0W8FWV0"/>
<dbReference type="GO" id="GO:0009055">
    <property type="term" value="F:electron transfer activity"/>
    <property type="evidence" value="ECO:0007669"/>
    <property type="project" value="InterPro"/>
</dbReference>
<dbReference type="GO" id="GO:0016020">
    <property type="term" value="C:membrane"/>
    <property type="evidence" value="ECO:0007669"/>
    <property type="project" value="UniProtKB-SubCell"/>
</dbReference>
<keyword evidence="7" id="KW-0249">Electron transport</keyword>
<dbReference type="PROSITE" id="PS51002">
    <property type="entry name" value="CYTB_NTER"/>
    <property type="match status" value="1"/>
</dbReference>
<evidence type="ECO:0000256" key="3">
    <source>
        <dbReference type="ARBA" id="ARBA00022617"/>
    </source>
</evidence>
<keyword evidence="10 11" id="KW-0472">Membrane</keyword>
<evidence type="ECO:0000259" key="13">
    <source>
        <dbReference type="PROSITE" id="PS51003"/>
    </source>
</evidence>
<dbReference type="GO" id="GO:0022904">
    <property type="term" value="P:respiratory electron transport chain"/>
    <property type="evidence" value="ECO:0007669"/>
    <property type="project" value="InterPro"/>
</dbReference>
<evidence type="ECO:0000256" key="9">
    <source>
        <dbReference type="ARBA" id="ARBA00023004"/>
    </source>
</evidence>
<comment type="caution">
    <text evidence="14">The sequence shown here is derived from an EMBL/GenBank/DDBJ whole genome shotgun (WGS) entry which is preliminary data.</text>
</comment>
<dbReference type="InterPro" id="IPR048259">
    <property type="entry name" value="Cytochrome_b_N_euk/bac"/>
</dbReference>
<dbReference type="PANTHER" id="PTHR19271">
    <property type="entry name" value="CYTOCHROME B"/>
    <property type="match status" value="1"/>
</dbReference>
<name>A0A0W8FWV0_9ZZZZ</name>
<keyword evidence="5 11" id="KW-0812">Transmembrane</keyword>
<feature type="domain" description="Cytochrome b/b6 C-terminal region profile" evidence="13">
    <location>
        <begin position="223"/>
        <end position="350"/>
    </location>
</feature>
<dbReference type="PROSITE" id="PS51003">
    <property type="entry name" value="CYTB_CTER"/>
    <property type="match status" value="1"/>
</dbReference>
<keyword evidence="9" id="KW-0408">Iron</keyword>
<keyword evidence="2" id="KW-0813">Transport</keyword>
<keyword evidence="3" id="KW-0349">Heme</keyword>
<proteinExistence type="predicted"/>
<dbReference type="CDD" id="cd00284">
    <property type="entry name" value="Cytochrome_b_N"/>
    <property type="match status" value="1"/>
</dbReference>
<keyword evidence="8 11" id="KW-1133">Transmembrane helix</keyword>
<feature type="transmembrane region" description="Helical" evidence="11">
    <location>
        <begin position="95"/>
        <end position="113"/>
    </location>
</feature>
<dbReference type="InterPro" id="IPR016174">
    <property type="entry name" value="Di-haem_cyt_TM"/>
</dbReference>
<keyword evidence="6" id="KW-0479">Metal-binding</keyword>
<feature type="transmembrane region" description="Helical" evidence="11">
    <location>
        <begin position="238"/>
        <end position="259"/>
    </location>
</feature>
<feature type="transmembrane region" description="Helical" evidence="11">
    <location>
        <begin position="195"/>
        <end position="217"/>
    </location>
</feature>
<dbReference type="GO" id="GO:0016491">
    <property type="term" value="F:oxidoreductase activity"/>
    <property type="evidence" value="ECO:0007669"/>
    <property type="project" value="InterPro"/>
</dbReference>
<organism evidence="14">
    <name type="scientific">hydrocarbon metagenome</name>
    <dbReference type="NCBI Taxonomy" id="938273"/>
    <lineage>
        <taxon>unclassified sequences</taxon>
        <taxon>metagenomes</taxon>
        <taxon>ecological metagenomes</taxon>
    </lineage>
</organism>
<comment type="subcellular location">
    <subcellularLocation>
        <location evidence="1">Membrane</location>
        <topology evidence="1">Multi-pass membrane protein</topology>
    </subcellularLocation>
</comment>
<evidence type="ECO:0000259" key="12">
    <source>
        <dbReference type="PROSITE" id="PS51002"/>
    </source>
</evidence>
<accession>A0A0W8FWV0</accession>
<dbReference type="InterPro" id="IPR005798">
    <property type="entry name" value="Cyt_b/b6_C"/>
</dbReference>
<feature type="transmembrane region" description="Helical" evidence="11">
    <location>
        <begin position="38"/>
        <end position="66"/>
    </location>
</feature>
<sequence length="350" mass="40771">MSGKVKEWFLERFPVNTESTANAVNEIFKEPIPSHMKYWYYALGATPLILFLIQLVTGVLLTFYYIPSPEKAFESVRYISEEVRMGFYIRGLHRWGSNLMVIAIFLHMVRVFFTRGYRKPRELNWVIGVLIFLVTLTLCFTGYSLVYNQLSYWAATVGTNMLKEIPLVGTMMLEFLRGGTEVTANTLTRFYNLHIIFMPLFLLMLLAVHIVLVRLHGVSKLEGKENEEKTYPFFPEHFYHTLIVGLFILVVLSSLTIILPAGLGEQANPAVTPNHIKPEWYFYGVYSLLKFLPVKFGIYLITVFIIIGTFWPFIDEFLRKKLPNVKLHYFFGSLFALLFLFFTIYEMIVY</sequence>
<evidence type="ECO:0000256" key="8">
    <source>
        <dbReference type="ARBA" id="ARBA00022989"/>
    </source>
</evidence>
<feature type="transmembrane region" description="Helical" evidence="11">
    <location>
        <begin position="296"/>
        <end position="314"/>
    </location>
</feature>
<feature type="transmembrane region" description="Helical" evidence="11">
    <location>
        <begin position="326"/>
        <end position="345"/>
    </location>
</feature>
<dbReference type="SUPFAM" id="SSF81342">
    <property type="entry name" value="Transmembrane di-heme cytochromes"/>
    <property type="match status" value="1"/>
</dbReference>
<gene>
    <name evidence="14" type="ORF">ASZ90_004841</name>
</gene>
<dbReference type="GO" id="GO:0046872">
    <property type="term" value="F:metal ion binding"/>
    <property type="evidence" value="ECO:0007669"/>
    <property type="project" value="UniProtKB-KW"/>
</dbReference>
<evidence type="ECO:0000256" key="6">
    <source>
        <dbReference type="ARBA" id="ARBA00022723"/>
    </source>
</evidence>
<feature type="transmembrane region" description="Helical" evidence="11">
    <location>
        <begin position="125"/>
        <end position="146"/>
    </location>
</feature>
<dbReference type="Pfam" id="PF00033">
    <property type="entry name" value="Cytochrome_B"/>
    <property type="match status" value="1"/>
</dbReference>
<dbReference type="InterPro" id="IPR036150">
    <property type="entry name" value="Cyt_b/b6_C_sf"/>
</dbReference>
<evidence type="ECO:0000256" key="1">
    <source>
        <dbReference type="ARBA" id="ARBA00004141"/>
    </source>
</evidence>
<dbReference type="PANTHER" id="PTHR19271:SF16">
    <property type="entry name" value="CYTOCHROME B"/>
    <property type="match status" value="1"/>
</dbReference>
<reference evidence="14" key="1">
    <citation type="journal article" date="2015" name="Proc. Natl. Acad. Sci. U.S.A.">
        <title>Networks of energetic and metabolic interactions define dynamics in microbial communities.</title>
        <authorList>
            <person name="Embree M."/>
            <person name="Liu J.K."/>
            <person name="Al-Bassam M.M."/>
            <person name="Zengler K."/>
        </authorList>
    </citation>
    <scope>NUCLEOTIDE SEQUENCE</scope>
</reference>
<dbReference type="EMBL" id="LNQE01000712">
    <property type="protein sequence ID" value="KUG25334.1"/>
    <property type="molecule type" value="Genomic_DNA"/>
</dbReference>